<keyword evidence="7" id="KW-1133">Transmembrane helix</keyword>
<evidence type="ECO:0000313" key="10">
    <source>
        <dbReference type="EMBL" id="ODQ81272.1"/>
    </source>
</evidence>
<gene>
    <name evidence="10" type="ORF">BABINDRAFT_34324</name>
</gene>
<dbReference type="RefSeq" id="XP_018986600.1">
    <property type="nucleotide sequence ID" value="XM_019131673.1"/>
</dbReference>
<organism evidence="10 11">
    <name type="scientific">Babjeviella inositovora NRRL Y-12698</name>
    <dbReference type="NCBI Taxonomy" id="984486"/>
    <lineage>
        <taxon>Eukaryota</taxon>
        <taxon>Fungi</taxon>
        <taxon>Dikarya</taxon>
        <taxon>Ascomycota</taxon>
        <taxon>Saccharomycotina</taxon>
        <taxon>Pichiomycetes</taxon>
        <taxon>Serinales incertae sedis</taxon>
        <taxon>Babjeviella</taxon>
    </lineage>
</organism>
<evidence type="ECO:0000313" key="11">
    <source>
        <dbReference type="Proteomes" id="UP000094336"/>
    </source>
</evidence>
<keyword evidence="4 10" id="KW-0808">Transferase</keyword>
<dbReference type="InterPro" id="IPR021988">
    <property type="entry name" value="BMT1"/>
</dbReference>
<evidence type="ECO:0000256" key="5">
    <source>
        <dbReference type="ARBA" id="ARBA00022692"/>
    </source>
</evidence>
<evidence type="ECO:0000256" key="9">
    <source>
        <dbReference type="ARBA" id="ARBA00023316"/>
    </source>
</evidence>
<dbReference type="GO" id="GO:0000030">
    <property type="term" value="F:mannosyltransferase activity"/>
    <property type="evidence" value="ECO:0007669"/>
    <property type="project" value="InterPro"/>
</dbReference>
<dbReference type="STRING" id="984486.A0A1E3QW06"/>
<name>A0A1E3QW06_9ASCO</name>
<comment type="similarity">
    <text evidence="2">Belongs to the BMT family.</text>
</comment>
<evidence type="ECO:0000256" key="7">
    <source>
        <dbReference type="ARBA" id="ARBA00022989"/>
    </source>
</evidence>
<evidence type="ECO:0000256" key="6">
    <source>
        <dbReference type="ARBA" id="ARBA00022968"/>
    </source>
</evidence>
<keyword evidence="9" id="KW-0961">Cell wall biogenesis/degradation</keyword>
<dbReference type="AlphaFoldDB" id="A0A1E3QW06"/>
<dbReference type="GO" id="GO:0016020">
    <property type="term" value="C:membrane"/>
    <property type="evidence" value="ECO:0007669"/>
    <property type="project" value="UniProtKB-SubCell"/>
</dbReference>
<evidence type="ECO:0000256" key="1">
    <source>
        <dbReference type="ARBA" id="ARBA00004606"/>
    </source>
</evidence>
<dbReference type="OrthoDB" id="3631276at2759"/>
<keyword evidence="5" id="KW-0812">Transmembrane</keyword>
<sequence>MVRKPKEEKESKKVDIEPSSEEYDYAYSSPHSCESLEYTGNLSVTKAQHLTVPLTEIARLISNSGFEDFITYPEGEAEGFHISKHWYFFGGASVWLADYGVYFYTTRVYFSPTGSKHHCTFSFVYAQLYDSDWNEVKGTLEVPQYDSAIPESPMPFPQLLPIPFNGEQGKKYLGPEDPRILTRRNPLGFEEPMVVFNMISEEHDRKRLLHAYFPFTETLIKFRVYGYEPLKREKNWTPFFDPAEPSDTHVRFIYNINPLEILLCDLESGWCKFVQGTARLTEDDVSAIDTLEDVKISEMRGGTTLWPLPAELQSQLPASRKLYIGFARAHLTKCGCGSSMYRPNLFILEENPETKKFAVLLNSAFLDFNIEITPWHADEDQPHCTDSNVLISNGISYWDVQEVKGKASFDDHLGLTLSSGDLNVQVIHILGLLNYIARIPRLLNEASMDGAMSNVVGCALRYSREYCRAYGELFENQDPEDLGFGRLWLRLGFGSATERDD</sequence>
<dbReference type="Pfam" id="PF12141">
    <property type="entry name" value="BMT"/>
    <property type="match status" value="2"/>
</dbReference>
<dbReference type="EMBL" id="KV454428">
    <property type="protein sequence ID" value="ODQ81272.1"/>
    <property type="molecule type" value="Genomic_DNA"/>
</dbReference>
<keyword evidence="6" id="KW-0735">Signal-anchor</keyword>
<evidence type="ECO:0000256" key="2">
    <source>
        <dbReference type="ARBA" id="ARBA00009486"/>
    </source>
</evidence>
<accession>A0A1E3QW06</accession>
<dbReference type="GO" id="GO:0071555">
    <property type="term" value="P:cell wall organization"/>
    <property type="evidence" value="ECO:0007669"/>
    <property type="project" value="UniProtKB-KW"/>
</dbReference>
<evidence type="ECO:0000256" key="4">
    <source>
        <dbReference type="ARBA" id="ARBA00022679"/>
    </source>
</evidence>
<protein>
    <submittedName>
        <fullName evidence="10">Glycosyltransferase family 91 protein</fullName>
    </submittedName>
</protein>
<keyword evidence="3" id="KW-0328">Glycosyltransferase</keyword>
<keyword evidence="8" id="KW-0472">Membrane</keyword>
<evidence type="ECO:0000256" key="8">
    <source>
        <dbReference type="ARBA" id="ARBA00023136"/>
    </source>
</evidence>
<reference evidence="11" key="1">
    <citation type="submission" date="2016-05" db="EMBL/GenBank/DDBJ databases">
        <title>Comparative genomics of biotechnologically important yeasts.</title>
        <authorList>
            <consortium name="DOE Joint Genome Institute"/>
            <person name="Riley R."/>
            <person name="Haridas S."/>
            <person name="Wolfe K.H."/>
            <person name="Lopes M.R."/>
            <person name="Hittinger C.T."/>
            <person name="Goker M."/>
            <person name="Salamov A."/>
            <person name="Wisecaver J."/>
            <person name="Long T.M."/>
            <person name="Aerts A.L."/>
            <person name="Barry K."/>
            <person name="Choi C."/>
            <person name="Clum A."/>
            <person name="Coughlan A.Y."/>
            <person name="Deshpande S."/>
            <person name="Douglass A.P."/>
            <person name="Hanson S.J."/>
            <person name="Klenk H.-P."/>
            <person name="Labutti K."/>
            <person name="Lapidus A."/>
            <person name="Lindquist E."/>
            <person name="Lipzen A."/>
            <person name="Meier-Kolthoff J.P."/>
            <person name="Ohm R.A."/>
            <person name="Otillar R.P."/>
            <person name="Pangilinan J."/>
            <person name="Peng Y."/>
            <person name="Rokas A."/>
            <person name="Rosa C.A."/>
            <person name="Scheuner C."/>
            <person name="Sibirny A.A."/>
            <person name="Slot J.C."/>
            <person name="Stielow J.B."/>
            <person name="Sun H."/>
            <person name="Kurtzman C.P."/>
            <person name="Blackwell M."/>
            <person name="Grigoriev I.V."/>
            <person name="Jeffries T.W."/>
        </authorList>
    </citation>
    <scope>NUCLEOTIDE SEQUENCE [LARGE SCALE GENOMIC DNA]</scope>
    <source>
        <strain evidence="11">NRRL Y-12698</strain>
    </source>
</reference>
<evidence type="ECO:0000256" key="3">
    <source>
        <dbReference type="ARBA" id="ARBA00022676"/>
    </source>
</evidence>
<proteinExistence type="inferred from homology"/>
<keyword evidence="11" id="KW-1185">Reference proteome</keyword>
<dbReference type="GeneID" id="30149526"/>
<dbReference type="Proteomes" id="UP000094336">
    <property type="component" value="Unassembled WGS sequence"/>
</dbReference>
<comment type="subcellular location">
    <subcellularLocation>
        <location evidence="1">Membrane</location>
        <topology evidence="1">Single-pass type II membrane protein</topology>
    </subcellularLocation>
</comment>